<evidence type="ECO:0000313" key="3">
    <source>
        <dbReference type="Proteomes" id="UP001304071"/>
    </source>
</evidence>
<keyword evidence="3" id="KW-1185">Reference proteome</keyword>
<reference evidence="2 3" key="1">
    <citation type="submission" date="2023-11" db="EMBL/GenBank/DDBJ databases">
        <title>Plant-associative lifestyle of Vibrio porteresiae and its evolutionary dynamics.</title>
        <authorList>
            <person name="Rameshkumar N."/>
            <person name="Kirti K."/>
        </authorList>
    </citation>
    <scope>NUCLEOTIDE SEQUENCE [LARGE SCALE GENOMIC DNA]</scope>
    <source>
        <strain evidence="2 3">MSSRF30</strain>
    </source>
</reference>
<dbReference type="Gene3D" id="1.25.40.10">
    <property type="entry name" value="Tetratricopeptide repeat domain"/>
    <property type="match status" value="1"/>
</dbReference>
<sequence>MVYKLSSYLLLAIALSGCTSLQDKGLHLSDQTNEKVLITSGNYPKLIEFYKKQLKDNDDNKTRIKLVDSYERVNDYGSAIFYLEPLLKKTHDVTVDVNILAGRAYLNQGDFSQAKQYLDRANKQEANNAEVMNLLGVLASYQGDFVSAKKWFLASRTAMGDDKKVKNNLALIAMLEGDFATAKYLLLQLVDDKSAPQKKVRSNLALVYAKLDDKAAFDRLMRQSDSANKDELFAQLQQVKIVSIHSLISNSSLDSGENDETPISK</sequence>
<feature type="repeat" description="TPR" evidence="1">
    <location>
        <begin position="95"/>
        <end position="128"/>
    </location>
</feature>
<dbReference type="InterPro" id="IPR011990">
    <property type="entry name" value="TPR-like_helical_dom_sf"/>
</dbReference>
<dbReference type="RefSeq" id="WP_261896860.1">
    <property type="nucleotide sequence ID" value="NZ_AP024896.1"/>
</dbReference>
<organism evidence="2 3">
    <name type="scientific">Vibrio porteresiae DSM 19223</name>
    <dbReference type="NCBI Taxonomy" id="1123496"/>
    <lineage>
        <taxon>Bacteria</taxon>
        <taxon>Pseudomonadati</taxon>
        <taxon>Pseudomonadota</taxon>
        <taxon>Gammaproteobacteria</taxon>
        <taxon>Vibrionales</taxon>
        <taxon>Vibrionaceae</taxon>
        <taxon>Vibrio</taxon>
    </lineage>
</organism>
<dbReference type="PROSITE" id="PS50005">
    <property type="entry name" value="TPR"/>
    <property type="match status" value="1"/>
</dbReference>
<keyword evidence="1" id="KW-0802">TPR repeat</keyword>
<dbReference type="EMBL" id="CP138204">
    <property type="protein sequence ID" value="WPC76449.1"/>
    <property type="molecule type" value="Genomic_DNA"/>
</dbReference>
<accession>A0ABZ0QIX2</accession>
<gene>
    <name evidence="2" type="ORF">R8Z52_18135</name>
</gene>
<name>A0ABZ0QIX2_9VIBR</name>
<protein>
    <submittedName>
        <fullName evidence="2">Tetratricopeptide repeat protein</fullName>
    </submittedName>
</protein>
<dbReference type="SUPFAM" id="SSF48452">
    <property type="entry name" value="TPR-like"/>
    <property type="match status" value="2"/>
</dbReference>
<dbReference type="Proteomes" id="UP001304071">
    <property type="component" value="Chromosome 2"/>
</dbReference>
<dbReference type="InterPro" id="IPR019734">
    <property type="entry name" value="TPR_rpt"/>
</dbReference>
<proteinExistence type="predicted"/>
<dbReference type="PROSITE" id="PS51257">
    <property type="entry name" value="PROKAR_LIPOPROTEIN"/>
    <property type="match status" value="1"/>
</dbReference>
<evidence type="ECO:0000256" key="1">
    <source>
        <dbReference type="PROSITE-ProRule" id="PRU00339"/>
    </source>
</evidence>
<dbReference type="Pfam" id="PF14559">
    <property type="entry name" value="TPR_19"/>
    <property type="match status" value="1"/>
</dbReference>
<evidence type="ECO:0000313" key="2">
    <source>
        <dbReference type="EMBL" id="WPC76449.1"/>
    </source>
</evidence>